<name>A0A0F8W3R5_9ZZZZ</name>
<comment type="caution">
    <text evidence="1">The sequence shown here is derived from an EMBL/GenBank/DDBJ whole genome shotgun (WGS) entry which is preliminary data.</text>
</comment>
<reference evidence="1" key="1">
    <citation type="journal article" date="2015" name="Nature">
        <title>Complex archaea that bridge the gap between prokaryotes and eukaryotes.</title>
        <authorList>
            <person name="Spang A."/>
            <person name="Saw J.H."/>
            <person name="Jorgensen S.L."/>
            <person name="Zaremba-Niedzwiedzka K."/>
            <person name="Martijn J."/>
            <person name="Lind A.E."/>
            <person name="van Eijk R."/>
            <person name="Schleper C."/>
            <person name="Guy L."/>
            <person name="Ettema T.J."/>
        </authorList>
    </citation>
    <scope>NUCLEOTIDE SEQUENCE</scope>
</reference>
<sequence length="25" mass="2920">MVVSINVFTKSFDIVYKKIDVVFIN</sequence>
<gene>
    <name evidence="1" type="ORF">LCGC14_3116970</name>
</gene>
<evidence type="ECO:0000313" key="1">
    <source>
        <dbReference type="EMBL" id="KKK51233.1"/>
    </source>
</evidence>
<proteinExistence type="predicted"/>
<dbReference type="EMBL" id="LAZR01067614">
    <property type="protein sequence ID" value="KKK51233.1"/>
    <property type="molecule type" value="Genomic_DNA"/>
</dbReference>
<accession>A0A0F8W3R5</accession>
<organism evidence="1">
    <name type="scientific">marine sediment metagenome</name>
    <dbReference type="NCBI Taxonomy" id="412755"/>
    <lineage>
        <taxon>unclassified sequences</taxon>
        <taxon>metagenomes</taxon>
        <taxon>ecological metagenomes</taxon>
    </lineage>
</organism>
<dbReference type="AlphaFoldDB" id="A0A0F8W3R5"/>
<feature type="non-terminal residue" evidence="1">
    <location>
        <position position="25"/>
    </location>
</feature>
<protein>
    <submittedName>
        <fullName evidence="1">Uncharacterized protein</fullName>
    </submittedName>
</protein>